<dbReference type="Gene3D" id="1.10.10.10">
    <property type="entry name" value="Winged helix-like DNA-binding domain superfamily/Winged helix DNA-binding domain"/>
    <property type="match status" value="1"/>
</dbReference>
<keyword evidence="5" id="KW-0131">Cell cycle</keyword>
<dbReference type="InterPro" id="IPR015633">
    <property type="entry name" value="E2F"/>
</dbReference>
<comment type="subcellular location">
    <subcellularLocation>
        <location evidence="6">Nucleus</location>
    </subcellularLocation>
</comment>
<evidence type="ECO:0000259" key="8">
    <source>
        <dbReference type="SMART" id="SM01372"/>
    </source>
</evidence>
<sequence length="139" mass="16359">MGSRLSVTSKGVIQIPLDMQSSSATQRPTYSVDFEVERRRIYDIVNVFESIGVLARKAKNQYSWKGFKGIPRALKELKMCLEKEKTKELLKERDEMLKQKEEELETRSKEQEKLQMELKKLQKMKEFRPTMLFPIAQSL</sequence>
<evidence type="ECO:0000256" key="4">
    <source>
        <dbReference type="ARBA" id="ARBA00023163"/>
    </source>
</evidence>
<feature type="coiled-coil region" evidence="7">
    <location>
        <begin position="83"/>
        <end position="124"/>
    </location>
</feature>
<dbReference type="Proteomes" id="UP001370490">
    <property type="component" value="Unassembled WGS sequence"/>
</dbReference>
<evidence type="ECO:0000256" key="5">
    <source>
        <dbReference type="ARBA" id="ARBA00023306"/>
    </source>
</evidence>
<evidence type="ECO:0000256" key="1">
    <source>
        <dbReference type="ARBA" id="ARBA00010940"/>
    </source>
</evidence>
<keyword evidence="3 6" id="KW-0238">DNA-binding</keyword>
<keyword evidence="10" id="KW-1185">Reference proteome</keyword>
<dbReference type="GO" id="GO:0000978">
    <property type="term" value="F:RNA polymerase II cis-regulatory region sequence-specific DNA binding"/>
    <property type="evidence" value="ECO:0007669"/>
    <property type="project" value="InterPro"/>
</dbReference>
<evidence type="ECO:0000313" key="9">
    <source>
        <dbReference type="EMBL" id="KAK6931934.1"/>
    </source>
</evidence>
<reference evidence="9 10" key="1">
    <citation type="submission" date="2023-12" db="EMBL/GenBank/DDBJ databases">
        <title>A high-quality genome assembly for Dillenia turbinata (Dilleniales).</title>
        <authorList>
            <person name="Chanderbali A."/>
        </authorList>
    </citation>
    <scope>NUCLEOTIDE SEQUENCE [LARGE SCALE GENOMIC DNA]</scope>
    <source>
        <strain evidence="9">LSX21</strain>
        <tissue evidence="9">Leaf</tissue>
    </source>
</reference>
<keyword evidence="2 6" id="KW-0805">Transcription regulation</keyword>
<dbReference type="GO" id="GO:0090575">
    <property type="term" value="C:RNA polymerase II transcription regulator complex"/>
    <property type="evidence" value="ECO:0007669"/>
    <property type="project" value="TreeGrafter"/>
</dbReference>
<keyword evidence="4 6" id="KW-0804">Transcription</keyword>
<keyword evidence="7" id="KW-0175">Coiled coil</keyword>
<accession>A0AAN8Z9N1</accession>
<dbReference type="InterPro" id="IPR036388">
    <property type="entry name" value="WH-like_DNA-bd_sf"/>
</dbReference>
<dbReference type="InterPro" id="IPR003316">
    <property type="entry name" value="E2F_WHTH_DNA-bd_dom"/>
</dbReference>
<comment type="caution">
    <text evidence="9">The sequence shown here is derived from an EMBL/GenBank/DDBJ whole genome shotgun (WGS) entry which is preliminary data.</text>
</comment>
<dbReference type="AlphaFoldDB" id="A0AAN8Z9N1"/>
<keyword evidence="6" id="KW-0539">Nucleus</keyword>
<gene>
    <name evidence="9" type="ORF">RJ641_001558</name>
</gene>
<dbReference type="Pfam" id="PF02319">
    <property type="entry name" value="WHD_E2F_TDP"/>
    <property type="match status" value="1"/>
</dbReference>
<dbReference type="EMBL" id="JBAMMX010000010">
    <property type="protein sequence ID" value="KAK6931934.1"/>
    <property type="molecule type" value="Genomic_DNA"/>
</dbReference>
<feature type="domain" description="E2F/DP family winged-helix DNA-binding" evidence="8">
    <location>
        <begin position="3"/>
        <end position="66"/>
    </location>
</feature>
<comment type="similarity">
    <text evidence="1 6">Belongs to the E2F/DP family.</text>
</comment>
<name>A0AAN8Z9N1_9MAGN</name>
<organism evidence="9 10">
    <name type="scientific">Dillenia turbinata</name>
    <dbReference type="NCBI Taxonomy" id="194707"/>
    <lineage>
        <taxon>Eukaryota</taxon>
        <taxon>Viridiplantae</taxon>
        <taxon>Streptophyta</taxon>
        <taxon>Embryophyta</taxon>
        <taxon>Tracheophyta</taxon>
        <taxon>Spermatophyta</taxon>
        <taxon>Magnoliopsida</taxon>
        <taxon>eudicotyledons</taxon>
        <taxon>Gunneridae</taxon>
        <taxon>Pentapetalae</taxon>
        <taxon>Dilleniales</taxon>
        <taxon>Dilleniaceae</taxon>
        <taxon>Dillenia</taxon>
    </lineage>
</organism>
<dbReference type="InterPro" id="IPR036390">
    <property type="entry name" value="WH_DNA-bd_sf"/>
</dbReference>
<dbReference type="GO" id="GO:0000981">
    <property type="term" value="F:DNA-binding transcription factor activity, RNA polymerase II-specific"/>
    <property type="evidence" value="ECO:0007669"/>
    <property type="project" value="TreeGrafter"/>
</dbReference>
<dbReference type="PANTHER" id="PTHR12081">
    <property type="entry name" value="TRANSCRIPTION FACTOR E2F"/>
    <property type="match status" value="1"/>
</dbReference>
<evidence type="ECO:0000256" key="2">
    <source>
        <dbReference type="ARBA" id="ARBA00023015"/>
    </source>
</evidence>
<evidence type="ECO:0000256" key="7">
    <source>
        <dbReference type="SAM" id="Coils"/>
    </source>
</evidence>
<protein>
    <submittedName>
        <fullName evidence="9">E2F/DP family, winged-helix DNA-binding domain</fullName>
    </submittedName>
</protein>
<proteinExistence type="inferred from homology"/>
<evidence type="ECO:0000256" key="6">
    <source>
        <dbReference type="RuleBase" id="RU003796"/>
    </source>
</evidence>
<dbReference type="SUPFAM" id="SSF46785">
    <property type="entry name" value="Winged helix' DNA-binding domain"/>
    <property type="match status" value="1"/>
</dbReference>
<evidence type="ECO:0000256" key="3">
    <source>
        <dbReference type="ARBA" id="ARBA00023125"/>
    </source>
</evidence>
<dbReference type="SMART" id="SM01372">
    <property type="entry name" value="E2F_TDP"/>
    <property type="match status" value="1"/>
</dbReference>
<evidence type="ECO:0000313" key="10">
    <source>
        <dbReference type="Proteomes" id="UP001370490"/>
    </source>
</evidence>